<comment type="caution">
    <text evidence="2">The sequence shown here is derived from an EMBL/GenBank/DDBJ whole genome shotgun (WGS) entry which is preliminary data.</text>
</comment>
<organism evidence="2 3">
    <name type="scientific">Blastopirellula marina</name>
    <dbReference type="NCBI Taxonomy" id="124"/>
    <lineage>
        <taxon>Bacteria</taxon>
        <taxon>Pseudomonadati</taxon>
        <taxon>Planctomycetota</taxon>
        <taxon>Planctomycetia</taxon>
        <taxon>Pirellulales</taxon>
        <taxon>Pirellulaceae</taxon>
        <taxon>Blastopirellula</taxon>
    </lineage>
</organism>
<reference evidence="2 3" key="1">
    <citation type="submission" date="2018-02" db="EMBL/GenBank/DDBJ databases">
        <title>Comparative genomes isolates from brazilian mangrove.</title>
        <authorList>
            <person name="Araujo J.E."/>
            <person name="Taketani R.G."/>
            <person name="Silva M.C.P."/>
            <person name="Loureco M.V."/>
            <person name="Andreote F.D."/>
        </authorList>
    </citation>
    <scope>NUCLEOTIDE SEQUENCE [LARGE SCALE GENOMIC DNA]</scope>
    <source>
        <strain evidence="2 3">Hex-1 MGV</strain>
    </source>
</reference>
<dbReference type="EMBL" id="PUHY01000013">
    <property type="protein sequence ID" value="PQO31000.1"/>
    <property type="molecule type" value="Genomic_DNA"/>
</dbReference>
<feature type="domain" description="KaiC-like" evidence="1">
    <location>
        <begin position="7"/>
        <end position="59"/>
    </location>
</feature>
<dbReference type="Pfam" id="PF06745">
    <property type="entry name" value="ATPase"/>
    <property type="match status" value="1"/>
</dbReference>
<evidence type="ECO:0000313" key="2">
    <source>
        <dbReference type="EMBL" id="PQO31000.1"/>
    </source>
</evidence>
<dbReference type="Gene3D" id="3.40.50.300">
    <property type="entry name" value="P-loop containing nucleotide triphosphate hydrolases"/>
    <property type="match status" value="1"/>
</dbReference>
<proteinExistence type="predicted"/>
<sequence length="294" mass="33244">MPAKRQTTGIPKLDEHLGGGLIPGTLTLVIGATGIGKTQLGVQFNQTGQDAEGRKGIFFDMSTRGDSQSHIEYAERMFSWTPVVADASKQPDLENFFDSDLIHGEMLHVFDYQGKRVSRREMDWDELGHWQKQINEKLATTIGFLYGNFTRGCRRVVIDGMEPVDVPAESIQIELFEYVYHQVLRKDPLWVARDLFRQSFRKNSEAAEQHNYASEEIGCMMLQTSKEAMLEHLISRNLDEGDLISGANTVIYMGKILDGTKIRRAMYISKHRGSAATDEIIPYHIDDAGIQIDD</sequence>
<dbReference type="InterPro" id="IPR014774">
    <property type="entry name" value="KaiC-like_dom"/>
</dbReference>
<dbReference type="SUPFAM" id="SSF52540">
    <property type="entry name" value="P-loop containing nucleoside triphosphate hydrolases"/>
    <property type="match status" value="1"/>
</dbReference>
<dbReference type="InterPro" id="IPR051347">
    <property type="entry name" value="Circadian_clock_KaiC-rel"/>
</dbReference>
<gene>
    <name evidence="2" type="ORF">C5Y83_22645</name>
</gene>
<name>A0A2S8FFZ4_9BACT</name>
<dbReference type="PANTHER" id="PTHR42926:SF1">
    <property type="entry name" value="CIRCADIAN CLOCK OSCILLATOR PROTEIN KAIC 1"/>
    <property type="match status" value="1"/>
</dbReference>
<protein>
    <submittedName>
        <fullName evidence="2">Recombinase RecA</fullName>
    </submittedName>
</protein>
<dbReference type="RefSeq" id="WP_105332075.1">
    <property type="nucleotide sequence ID" value="NZ_PUHY01000013.1"/>
</dbReference>
<dbReference type="PANTHER" id="PTHR42926">
    <property type="match status" value="1"/>
</dbReference>
<evidence type="ECO:0000259" key="1">
    <source>
        <dbReference type="Pfam" id="PF06745"/>
    </source>
</evidence>
<dbReference type="AlphaFoldDB" id="A0A2S8FFZ4"/>
<accession>A0A2S8FFZ4</accession>
<dbReference type="Proteomes" id="UP000238322">
    <property type="component" value="Unassembled WGS sequence"/>
</dbReference>
<evidence type="ECO:0000313" key="3">
    <source>
        <dbReference type="Proteomes" id="UP000238322"/>
    </source>
</evidence>
<dbReference type="InterPro" id="IPR027417">
    <property type="entry name" value="P-loop_NTPase"/>
</dbReference>
<dbReference type="OrthoDB" id="248166at2"/>